<dbReference type="Pfam" id="PF07730">
    <property type="entry name" value="HisKA_3"/>
    <property type="match status" value="1"/>
</dbReference>
<dbReference type="PROSITE" id="PS50109">
    <property type="entry name" value="HIS_KIN"/>
    <property type="match status" value="1"/>
</dbReference>
<dbReference type="PANTHER" id="PTHR24421">
    <property type="entry name" value="NITRATE/NITRITE SENSOR PROTEIN NARX-RELATED"/>
    <property type="match status" value="1"/>
</dbReference>
<dbReference type="InterPro" id="IPR011110">
    <property type="entry name" value="Reg_prop"/>
</dbReference>
<dbReference type="EMBL" id="JADFFL010000004">
    <property type="protein sequence ID" value="MBE9662820.1"/>
    <property type="molecule type" value="Genomic_DNA"/>
</dbReference>
<dbReference type="Gene3D" id="2.60.40.10">
    <property type="entry name" value="Immunoglobulins"/>
    <property type="match status" value="1"/>
</dbReference>
<dbReference type="InterPro" id="IPR013783">
    <property type="entry name" value="Ig-like_fold"/>
</dbReference>
<dbReference type="SUPFAM" id="SSF55874">
    <property type="entry name" value="ATPase domain of HSP90 chaperone/DNA topoisomerase II/histidine kinase"/>
    <property type="match status" value="1"/>
</dbReference>
<dbReference type="RefSeq" id="WP_194112043.1">
    <property type="nucleotide sequence ID" value="NZ_JADFFL010000004.1"/>
</dbReference>
<dbReference type="SUPFAM" id="SSF63829">
    <property type="entry name" value="Calcium-dependent phosphotriesterase"/>
    <property type="match status" value="1"/>
</dbReference>
<dbReference type="InterPro" id="IPR005467">
    <property type="entry name" value="His_kinase_dom"/>
</dbReference>
<dbReference type="InterPro" id="IPR050482">
    <property type="entry name" value="Sensor_HK_TwoCompSys"/>
</dbReference>
<gene>
    <name evidence="6" type="ORF">IRJ16_13075</name>
</gene>
<keyword evidence="4" id="KW-1133">Transmembrane helix</keyword>
<dbReference type="GO" id="GO:0016020">
    <property type="term" value="C:membrane"/>
    <property type="evidence" value="ECO:0007669"/>
    <property type="project" value="InterPro"/>
</dbReference>
<dbReference type="Pfam" id="PF07495">
    <property type="entry name" value="Y_Y_Y"/>
    <property type="match status" value="1"/>
</dbReference>
<dbReference type="GO" id="GO:0000155">
    <property type="term" value="F:phosphorelay sensor kinase activity"/>
    <property type="evidence" value="ECO:0007669"/>
    <property type="project" value="InterPro"/>
</dbReference>
<keyword evidence="7" id="KW-1185">Reference proteome</keyword>
<dbReference type="Gene3D" id="3.30.565.10">
    <property type="entry name" value="Histidine kinase-like ATPase, C-terminal domain"/>
    <property type="match status" value="1"/>
</dbReference>
<feature type="domain" description="Histidine kinase" evidence="5">
    <location>
        <begin position="798"/>
        <end position="992"/>
    </location>
</feature>
<evidence type="ECO:0000256" key="4">
    <source>
        <dbReference type="SAM" id="Phobius"/>
    </source>
</evidence>
<dbReference type="InterPro" id="IPR015943">
    <property type="entry name" value="WD40/YVTN_repeat-like_dom_sf"/>
</dbReference>
<dbReference type="Proteomes" id="UP000622475">
    <property type="component" value="Unassembled WGS sequence"/>
</dbReference>
<evidence type="ECO:0000259" key="5">
    <source>
        <dbReference type="PROSITE" id="PS50109"/>
    </source>
</evidence>
<protein>
    <recommendedName>
        <fullName evidence="5">Histidine kinase domain-containing protein</fullName>
    </recommendedName>
</protein>
<evidence type="ECO:0000256" key="2">
    <source>
        <dbReference type="ARBA" id="ARBA00022777"/>
    </source>
</evidence>
<sequence length="996" mass="110519">MVKITTLSIVYRSIKLNIISIKATLLLALMCCVLSTRAQRYMFTHYDIADGLIQSQVNKISQDNTHRLWIATLGGVSRFDGVEHFALTKANGLKNNFAYAVFCDSKGRTWIGANKGLACYENGKLINLNYPAGPGRGWINRITEDKDGNIWGITDGHLFKVSGGKMQLANITGGMDTVTTVAVDPKGRVFAAVNNKALYYLEGKAWKHYFTFPSEFGKLYMMKLLFDKRRPRQLWIQGFSGIYITDGKTMQPYAYDALKVIKTSFVSMTKDAADNLWIGTGSGAYRLSPQNKLTAFNAQNGFSDAEVSDIYEDRDGNIWLGTQGDGLYRYNGDHYVLYNRYGNTEMSPIVMGIARDRNNQLLLAIDGDGVGKFDGRTISPIWDERKPGHSPRTLSLLKDDAGLMWVGTNRDGIFRYDGKKFDQVKGTYGMSGLTFARGADGTVWAGTSAGVYYFDKGDAMQFSGVRAFTSSLLALGGDSVLAGSHDGLKLIVNKKEVPGFKLNALDSTSIYSMIRYKGLVLIGSDDSGVFAWNMRTGRVKNYTTKDGLPANSIYSLAEDEHGTLWAGTGRGVSRFSIDPRSFAFAILPGGELKGRIIESNQNGILYHNHQMLVGTTKGLTVFSTDRPKQDISAPYVMIGDIKVFDGDKDEPVTFIADDKVLKLSPSQDRMTISFLGVYLKSPAEVTYQYRLVGLNKDFGAPVKSNAVDYPSLPPGKYTFEVKAMVGKQVSKNIARFSFEIAPPFYQTTWFRLGSVLALILIGVSLQSFIQRGKRKREQAIELMREEEKAKIRQQTAEDFHDDLGNKLTRITVLSDILDAQLGADKTEPRKLVWQIKQNAASLYNGTRDILWAMDPKSDNLYEVLNHIRETGIEIFADTPIDLSFDGIIMEMATVKLPMEYSRNITMIFKELLNNALKHAHPKHVVIELIRYEPNLVTLQISDDGVGFDTNKPSKGHGCVNIRTRAKRIGGDITVASAPGEGTAIALTFNINPKIKA</sequence>
<comment type="caution">
    <text evidence="6">The sequence shown here is derived from an EMBL/GenBank/DDBJ whole genome shotgun (WGS) entry which is preliminary data.</text>
</comment>
<keyword evidence="1" id="KW-0808">Transferase</keyword>
<dbReference type="AlphaFoldDB" id="A0A929L2D0"/>
<evidence type="ECO:0000313" key="6">
    <source>
        <dbReference type="EMBL" id="MBE9662820.1"/>
    </source>
</evidence>
<dbReference type="InterPro" id="IPR036890">
    <property type="entry name" value="HATPase_C_sf"/>
</dbReference>
<keyword evidence="3" id="KW-0902">Two-component regulatory system</keyword>
<keyword evidence="2" id="KW-0418">Kinase</keyword>
<reference evidence="6" key="1">
    <citation type="submission" date="2020-10" db="EMBL/GenBank/DDBJ databases">
        <title>Mucilaginibacter mali sp. nov., isolated from rhizosphere soil of apple orchard.</title>
        <authorList>
            <person name="Lee J.-S."/>
            <person name="Kim H.S."/>
            <person name="Kim J.-S."/>
        </authorList>
    </citation>
    <scope>NUCLEOTIDE SEQUENCE</scope>
    <source>
        <strain evidence="6">KCTC 22746</strain>
    </source>
</reference>
<dbReference type="InterPro" id="IPR011047">
    <property type="entry name" value="Quinoprotein_ADH-like_sf"/>
</dbReference>
<dbReference type="Pfam" id="PF07494">
    <property type="entry name" value="Reg_prop"/>
    <property type="match status" value="2"/>
</dbReference>
<name>A0A929L2D0_9SPHI</name>
<dbReference type="SMART" id="SM00387">
    <property type="entry name" value="HATPase_c"/>
    <property type="match status" value="1"/>
</dbReference>
<proteinExistence type="predicted"/>
<dbReference type="Pfam" id="PF02518">
    <property type="entry name" value="HATPase_c"/>
    <property type="match status" value="1"/>
</dbReference>
<dbReference type="Gene3D" id="1.20.5.1930">
    <property type="match status" value="1"/>
</dbReference>
<feature type="transmembrane region" description="Helical" evidence="4">
    <location>
        <begin position="749"/>
        <end position="769"/>
    </location>
</feature>
<dbReference type="Gene3D" id="2.130.10.10">
    <property type="entry name" value="YVTN repeat-like/Quinoprotein amine dehydrogenase"/>
    <property type="match status" value="3"/>
</dbReference>
<dbReference type="CDD" id="cd16917">
    <property type="entry name" value="HATPase_UhpB-NarQ-NarX-like"/>
    <property type="match status" value="1"/>
</dbReference>
<dbReference type="GO" id="GO:0046983">
    <property type="term" value="F:protein dimerization activity"/>
    <property type="evidence" value="ECO:0007669"/>
    <property type="project" value="InterPro"/>
</dbReference>
<accession>A0A929L2D0</accession>
<evidence type="ECO:0000313" key="7">
    <source>
        <dbReference type="Proteomes" id="UP000622475"/>
    </source>
</evidence>
<dbReference type="InterPro" id="IPR003594">
    <property type="entry name" value="HATPase_dom"/>
</dbReference>
<keyword evidence="4" id="KW-0472">Membrane</keyword>
<evidence type="ECO:0000256" key="3">
    <source>
        <dbReference type="ARBA" id="ARBA00023012"/>
    </source>
</evidence>
<dbReference type="InterPro" id="IPR011712">
    <property type="entry name" value="Sig_transdc_His_kin_sub3_dim/P"/>
</dbReference>
<keyword evidence="4" id="KW-0812">Transmembrane</keyword>
<dbReference type="InterPro" id="IPR011123">
    <property type="entry name" value="Y_Y_Y"/>
</dbReference>
<dbReference type="SUPFAM" id="SSF50998">
    <property type="entry name" value="Quinoprotein alcohol dehydrogenase-like"/>
    <property type="match status" value="1"/>
</dbReference>
<evidence type="ECO:0000256" key="1">
    <source>
        <dbReference type="ARBA" id="ARBA00022679"/>
    </source>
</evidence>
<organism evidence="6 7">
    <name type="scientific">Mucilaginibacter myungsuensis</name>
    <dbReference type="NCBI Taxonomy" id="649104"/>
    <lineage>
        <taxon>Bacteria</taxon>
        <taxon>Pseudomonadati</taxon>
        <taxon>Bacteroidota</taxon>
        <taxon>Sphingobacteriia</taxon>
        <taxon>Sphingobacteriales</taxon>
        <taxon>Sphingobacteriaceae</taxon>
        <taxon>Mucilaginibacter</taxon>
    </lineage>
</organism>